<evidence type="ECO:0000313" key="9">
    <source>
        <dbReference type="Proteomes" id="UP000007030"/>
    </source>
</evidence>
<dbReference type="OrthoDB" id="9808024at2"/>
<keyword evidence="5" id="KW-0663">Pyridoxal phosphate</keyword>
<evidence type="ECO:0000259" key="7">
    <source>
        <dbReference type="Pfam" id="PF00291"/>
    </source>
</evidence>
<reference evidence="8 9" key="1">
    <citation type="journal article" date="2012" name="Stand. Genomic Sci.">
        <title>Complete genome sequence of the aerobic, heterotroph Marinithermus hydrothermalis type strain (T1(T)) from a deep-sea hydrothermal vent chimney.</title>
        <authorList>
            <person name="Copeland A."/>
            <person name="Gu W."/>
            <person name="Yasawong M."/>
            <person name="Lapidus A."/>
            <person name="Lucas S."/>
            <person name="Deshpande S."/>
            <person name="Pagani I."/>
            <person name="Tapia R."/>
            <person name="Cheng J.F."/>
            <person name="Goodwin L.A."/>
            <person name="Pitluck S."/>
            <person name="Liolios K."/>
            <person name="Ivanova N."/>
            <person name="Mavromatis K."/>
            <person name="Mikhailova N."/>
            <person name="Pati A."/>
            <person name="Chen A."/>
            <person name="Palaniappan K."/>
            <person name="Land M."/>
            <person name="Pan C."/>
            <person name="Brambilla E.M."/>
            <person name="Rohde M."/>
            <person name="Tindall B.J."/>
            <person name="Sikorski J."/>
            <person name="Goker M."/>
            <person name="Detter J.C."/>
            <person name="Bristow J."/>
            <person name="Eisen J.A."/>
            <person name="Markowitz V."/>
            <person name="Hugenholtz P."/>
            <person name="Kyrpides N.C."/>
            <person name="Klenk H.P."/>
            <person name="Woyke T."/>
        </authorList>
    </citation>
    <scope>NUCLEOTIDE SEQUENCE [LARGE SCALE GENOMIC DNA]</scope>
    <source>
        <strain evidence="9">DSM 14884 / JCM 11576 / T1</strain>
    </source>
</reference>
<dbReference type="InterPro" id="IPR001216">
    <property type="entry name" value="P-phosphate_BS"/>
</dbReference>
<dbReference type="Proteomes" id="UP000007030">
    <property type="component" value="Chromosome"/>
</dbReference>
<keyword evidence="4 8" id="KW-0808">Transferase</keyword>
<dbReference type="SUPFAM" id="SSF53686">
    <property type="entry name" value="Tryptophan synthase beta subunit-like PLP-dependent enzymes"/>
    <property type="match status" value="1"/>
</dbReference>
<dbReference type="Gene3D" id="3.40.50.1100">
    <property type="match status" value="2"/>
</dbReference>
<gene>
    <name evidence="8" type="ordered locus">Marky_0633</name>
</gene>
<dbReference type="PROSITE" id="PS00901">
    <property type="entry name" value="CYS_SYNTHASE"/>
    <property type="match status" value="1"/>
</dbReference>
<dbReference type="EMBL" id="CP002630">
    <property type="protein sequence ID" value="AEB11383.1"/>
    <property type="molecule type" value="Genomic_DNA"/>
</dbReference>
<evidence type="ECO:0000256" key="2">
    <source>
        <dbReference type="ARBA" id="ARBA00007103"/>
    </source>
</evidence>
<dbReference type="GO" id="GO:0004124">
    <property type="term" value="F:cysteine synthase activity"/>
    <property type="evidence" value="ECO:0007669"/>
    <property type="project" value="UniProtKB-EC"/>
</dbReference>
<dbReference type="PANTHER" id="PTHR10314">
    <property type="entry name" value="CYSTATHIONINE BETA-SYNTHASE"/>
    <property type="match status" value="1"/>
</dbReference>
<dbReference type="GO" id="GO:0006535">
    <property type="term" value="P:cysteine biosynthetic process from serine"/>
    <property type="evidence" value="ECO:0007669"/>
    <property type="project" value="InterPro"/>
</dbReference>
<keyword evidence="3" id="KW-0028">Amino-acid biosynthesis</keyword>
<dbReference type="InterPro" id="IPR050214">
    <property type="entry name" value="Cys_Synth/Cystath_Beta-Synth"/>
</dbReference>
<dbReference type="InterPro" id="IPR001926">
    <property type="entry name" value="TrpB-like_PALP"/>
</dbReference>
<keyword evidence="6" id="KW-0198">Cysteine biosynthesis</keyword>
<evidence type="ECO:0000313" key="8">
    <source>
        <dbReference type="EMBL" id="AEB11383.1"/>
    </source>
</evidence>
<dbReference type="AlphaFoldDB" id="F2NQ72"/>
<proteinExistence type="inferred from homology"/>
<dbReference type="FunFam" id="3.40.50.1100:FF:000016">
    <property type="entry name" value="Cysteine synthase A"/>
    <property type="match status" value="1"/>
</dbReference>
<comment type="cofactor">
    <cofactor evidence="1">
        <name>pyridoxal 5'-phosphate</name>
        <dbReference type="ChEBI" id="CHEBI:597326"/>
    </cofactor>
</comment>
<evidence type="ECO:0000256" key="3">
    <source>
        <dbReference type="ARBA" id="ARBA00022605"/>
    </source>
</evidence>
<feature type="domain" description="Tryptophan synthase beta chain-like PALP" evidence="7">
    <location>
        <begin position="5"/>
        <end position="288"/>
    </location>
</feature>
<dbReference type="RefSeq" id="WP_013703435.1">
    <property type="nucleotide sequence ID" value="NC_015387.1"/>
</dbReference>
<comment type="similarity">
    <text evidence="2">Belongs to the cysteine synthase/cystathionine beta-synthase family.</text>
</comment>
<dbReference type="Pfam" id="PF00291">
    <property type="entry name" value="PALP"/>
    <property type="match status" value="1"/>
</dbReference>
<dbReference type="CDD" id="cd01561">
    <property type="entry name" value="CBS_like"/>
    <property type="match status" value="1"/>
</dbReference>
<dbReference type="HOGENOM" id="CLU_021018_1_0_0"/>
<organism evidence="8 9">
    <name type="scientific">Marinithermus hydrothermalis (strain DSM 14884 / JCM 11576 / T1)</name>
    <dbReference type="NCBI Taxonomy" id="869210"/>
    <lineage>
        <taxon>Bacteria</taxon>
        <taxon>Thermotogati</taxon>
        <taxon>Deinococcota</taxon>
        <taxon>Deinococci</taxon>
        <taxon>Thermales</taxon>
        <taxon>Thermaceae</taxon>
        <taxon>Marinithermus</taxon>
    </lineage>
</organism>
<dbReference type="KEGG" id="mhd:Marky_0633"/>
<evidence type="ECO:0000256" key="6">
    <source>
        <dbReference type="ARBA" id="ARBA00023192"/>
    </source>
</evidence>
<sequence length="308" mass="32606">MSGVLYAIGQTPIVPLARLSPPGRMVYAKLEWHNPGGSVKDRPALYMLRTALEDGRLRPGGLVVEPTAGNTGIGLALVGRALGLEVVCVMPARFSPAKKALMEAYGATVVTTPAEGGMEAAIAKAREIAAVEGGFVPNQFRNPANVQAHYETTGPEFYRQLEGRIDAVVLGGGSMGTFTGVVRYLKERLPRLKAYLVQPEGSYLVGECGPHKVEGIGADSPETTALLDCALVDGVWKVTDREAHAMLQRLGREEGVLPGGSGAAAAVVALAVAAQLPEGARVATLFPDHAERYLVQGILGRFEEWKKP</sequence>
<evidence type="ECO:0000256" key="5">
    <source>
        <dbReference type="ARBA" id="ARBA00022898"/>
    </source>
</evidence>
<dbReference type="EC" id="2.5.1.47" evidence="8"/>
<name>F2NQ72_MARHT</name>
<evidence type="ECO:0000256" key="1">
    <source>
        <dbReference type="ARBA" id="ARBA00001933"/>
    </source>
</evidence>
<dbReference type="InterPro" id="IPR036052">
    <property type="entry name" value="TrpB-like_PALP_sf"/>
</dbReference>
<dbReference type="STRING" id="869210.Marky_0633"/>
<accession>F2NQ72</accession>
<keyword evidence="9" id="KW-1185">Reference proteome</keyword>
<dbReference type="eggNOG" id="COG0031">
    <property type="taxonomic scope" value="Bacteria"/>
</dbReference>
<protein>
    <submittedName>
        <fullName evidence="8">Cysteine synthase</fullName>
        <ecNumber evidence="8">2.5.1.47</ecNumber>
    </submittedName>
</protein>
<evidence type="ECO:0000256" key="4">
    <source>
        <dbReference type="ARBA" id="ARBA00022679"/>
    </source>
</evidence>